<accession>A0AAD7KND9</accession>
<comment type="caution">
    <text evidence="1">The sequence shown here is derived from an EMBL/GenBank/DDBJ whole genome shotgun (WGS) entry which is preliminary data.</text>
</comment>
<name>A0AAD7KND9_QUISA</name>
<proteinExistence type="predicted"/>
<organism evidence="1 2">
    <name type="scientific">Quillaja saponaria</name>
    <name type="common">Soap bark tree</name>
    <dbReference type="NCBI Taxonomy" id="32244"/>
    <lineage>
        <taxon>Eukaryota</taxon>
        <taxon>Viridiplantae</taxon>
        <taxon>Streptophyta</taxon>
        <taxon>Embryophyta</taxon>
        <taxon>Tracheophyta</taxon>
        <taxon>Spermatophyta</taxon>
        <taxon>Magnoliopsida</taxon>
        <taxon>eudicotyledons</taxon>
        <taxon>Gunneridae</taxon>
        <taxon>Pentapetalae</taxon>
        <taxon>rosids</taxon>
        <taxon>fabids</taxon>
        <taxon>Fabales</taxon>
        <taxon>Quillajaceae</taxon>
        <taxon>Quillaja</taxon>
    </lineage>
</organism>
<dbReference type="KEGG" id="qsa:O6P43_032306"/>
<sequence>MNNTATWMKMVQLGVPLEQKLLEINCKIEGQKENMESNEWYDKRSSHTGFQAIILWMVAVRHEDQKMSSSCKDEDSEFLFNGGNSRNHLQRNYISNKTSKLKIQTLMNHSGYNIKQSCWLFHYMEPPPTSSLMVSLLVQRVTNVILEDKDYLKHKGLLWVNLEQG</sequence>
<dbReference type="Proteomes" id="UP001163823">
    <property type="component" value="Chromosome 14"/>
</dbReference>
<dbReference type="AlphaFoldDB" id="A0AAD7KND9"/>
<keyword evidence="2" id="KW-1185">Reference proteome</keyword>
<gene>
    <name evidence="1" type="ORF">O6P43_032306</name>
</gene>
<evidence type="ECO:0000313" key="1">
    <source>
        <dbReference type="EMBL" id="KAJ7942666.1"/>
    </source>
</evidence>
<evidence type="ECO:0000313" key="2">
    <source>
        <dbReference type="Proteomes" id="UP001163823"/>
    </source>
</evidence>
<reference evidence="1" key="1">
    <citation type="journal article" date="2023" name="Science">
        <title>Elucidation of the pathway for biosynthesis of saponin adjuvants from the soapbark tree.</title>
        <authorList>
            <person name="Reed J."/>
            <person name="Orme A."/>
            <person name="El-Demerdash A."/>
            <person name="Owen C."/>
            <person name="Martin L.B.B."/>
            <person name="Misra R.C."/>
            <person name="Kikuchi S."/>
            <person name="Rejzek M."/>
            <person name="Martin A.C."/>
            <person name="Harkess A."/>
            <person name="Leebens-Mack J."/>
            <person name="Louveau T."/>
            <person name="Stephenson M.J."/>
            <person name="Osbourn A."/>
        </authorList>
    </citation>
    <scope>NUCLEOTIDE SEQUENCE</scope>
    <source>
        <strain evidence="1">S10</strain>
    </source>
</reference>
<protein>
    <submittedName>
        <fullName evidence="1">Uncharacterized protein</fullName>
    </submittedName>
</protein>
<dbReference type="EMBL" id="JARAOO010000014">
    <property type="protein sequence ID" value="KAJ7942666.1"/>
    <property type="molecule type" value="Genomic_DNA"/>
</dbReference>